<keyword evidence="8" id="KW-1185">Reference proteome</keyword>
<dbReference type="Gene3D" id="1.10.555.10">
    <property type="entry name" value="Rho GTPase activation protein"/>
    <property type="match status" value="1"/>
</dbReference>
<dbReference type="CDD" id="cd07595">
    <property type="entry name" value="BAR_RhoGAP_Rich-like"/>
    <property type="match status" value="1"/>
</dbReference>
<evidence type="ECO:0000256" key="2">
    <source>
        <dbReference type="ARBA" id="ARBA00022553"/>
    </source>
</evidence>
<protein>
    <recommendedName>
        <fullName evidence="9">Rho-GAP domain-containing protein</fullName>
    </recommendedName>
</protein>
<feature type="compositionally biased region" description="Low complexity" evidence="4">
    <location>
        <begin position="506"/>
        <end position="530"/>
    </location>
</feature>
<keyword evidence="1" id="KW-0343">GTPase activation</keyword>
<dbReference type="GO" id="GO:0005096">
    <property type="term" value="F:GTPase activator activity"/>
    <property type="evidence" value="ECO:0007669"/>
    <property type="project" value="UniProtKB-KW"/>
</dbReference>
<dbReference type="Pfam" id="PF03114">
    <property type="entry name" value="BAR"/>
    <property type="match status" value="1"/>
</dbReference>
<dbReference type="PANTHER" id="PTHR14130:SF14">
    <property type="entry name" value="RHO GTPASE-ACTIVATING PROTEIN 92B"/>
    <property type="match status" value="1"/>
</dbReference>
<evidence type="ECO:0000256" key="4">
    <source>
        <dbReference type="SAM" id="MobiDB-lite"/>
    </source>
</evidence>
<dbReference type="GO" id="GO:0005737">
    <property type="term" value="C:cytoplasm"/>
    <property type="evidence" value="ECO:0007669"/>
    <property type="project" value="InterPro"/>
</dbReference>
<dbReference type="eggNOG" id="KOG4270">
    <property type="taxonomic scope" value="Eukaryota"/>
</dbReference>
<dbReference type="AlphaFoldDB" id="T1K5Y9"/>
<dbReference type="InterPro" id="IPR000198">
    <property type="entry name" value="RhoGAP_dom"/>
</dbReference>
<dbReference type="Pfam" id="PF00620">
    <property type="entry name" value="RhoGAP"/>
    <property type="match status" value="1"/>
</dbReference>
<dbReference type="PROSITE" id="PS50238">
    <property type="entry name" value="RHOGAP"/>
    <property type="match status" value="1"/>
</dbReference>
<dbReference type="OMA" id="HYQAWIN"/>
<dbReference type="GO" id="GO:0032956">
    <property type="term" value="P:regulation of actin cytoskeleton organization"/>
    <property type="evidence" value="ECO:0007669"/>
    <property type="project" value="TreeGrafter"/>
</dbReference>
<dbReference type="InterPro" id="IPR027267">
    <property type="entry name" value="AH/BAR_dom_sf"/>
</dbReference>
<feature type="domain" description="Rho-GAP" evidence="5">
    <location>
        <begin position="261"/>
        <end position="452"/>
    </location>
</feature>
<evidence type="ECO:0000256" key="1">
    <source>
        <dbReference type="ARBA" id="ARBA00022468"/>
    </source>
</evidence>
<feature type="compositionally biased region" description="Polar residues" evidence="4">
    <location>
        <begin position="732"/>
        <end position="746"/>
    </location>
</feature>
<organism evidence="7 8">
    <name type="scientific">Tetranychus urticae</name>
    <name type="common">Two-spotted spider mite</name>
    <dbReference type="NCBI Taxonomy" id="32264"/>
    <lineage>
        <taxon>Eukaryota</taxon>
        <taxon>Metazoa</taxon>
        <taxon>Ecdysozoa</taxon>
        <taxon>Arthropoda</taxon>
        <taxon>Chelicerata</taxon>
        <taxon>Arachnida</taxon>
        <taxon>Acari</taxon>
        <taxon>Acariformes</taxon>
        <taxon>Trombidiformes</taxon>
        <taxon>Prostigmata</taxon>
        <taxon>Eleutherengona</taxon>
        <taxon>Raphignathae</taxon>
        <taxon>Tetranychoidea</taxon>
        <taxon>Tetranychidae</taxon>
        <taxon>Tetranychus</taxon>
    </lineage>
</organism>
<dbReference type="InterPro" id="IPR047165">
    <property type="entry name" value="RHG17/44/SH3BP1-like"/>
</dbReference>
<dbReference type="Gene3D" id="1.20.1270.60">
    <property type="entry name" value="Arfaptin homology (AH) domain/BAR domain"/>
    <property type="match status" value="1"/>
</dbReference>
<evidence type="ECO:0000259" key="5">
    <source>
        <dbReference type="PROSITE" id="PS50238"/>
    </source>
</evidence>
<keyword evidence="2" id="KW-0597">Phosphoprotein</keyword>
<dbReference type="OrthoDB" id="19923at2759"/>
<dbReference type="EMBL" id="CAEY01001591">
    <property type="status" value="NOT_ANNOTATED_CDS"/>
    <property type="molecule type" value="Genomic_DNA"/>
</dbReference>
<dbReference type="PROSITE" id="PS51021">
    <property type="entry name" value="BAR"/>
    <property type="match status" value="1"/>
</dbReference>
<dbReference type="STRING" id="32264.T1K5Y9"/>
<keyword evidence="3" id="KW-0175">Coiled coil</keyword>
<dbReference type="SUPFAM" id="SSF48350">
    <property type="entry name" value="GTPase activation domain, GAP"/>
    <property type="match status" value="1"/>
</dbReference>
<sequence length="876" mass="97387">MKKQFLNIKNFVQDGLTVVRGDKSDVMTVDLVNAEKKVDLMKVSCQSTEKKIAGCLRGYGSGTEVEKRSKKIPELHLSQCLLEHGEQLGADSLLGQTLIDCGELQKSIGRELINYEMEVEKNCLTALNYFIDNDIPNVVKSRKQLNKATSDMDTCRQKYQQAMKQSHQSTGSSATVAAANKLETIKQELEESTTKVEQAKDAFAIEVFNFLSREPDVVQVYLEFVKFQAAFHRRSAAILEEAIPKLEQRMANNSQRPIFGTSLEEHLRITNREIALVIEACIGWLLMNIKEEGIFRVPGSVTKVKKLKSSLNAGVIDFDEYMRDPHTVAGCLKSYLRELPDPLLTHQHYQAWINAAKIIDSNSRLQAFWQICNSLPKSHHNNLRYLIKFLAKLSSHSETNKMTPSNISIALAPSLIWSPPAEVDDAFGANMAAANLHSLIVEALVSYADWFFPEEIEFTSPQISYLPEEKPLNGEISQERHPTPVPRASAPRSNKKPAPPAPSNPPTTSSSSCAPSSSDKNQQQQLNQQNERTTSLSNSHSPANFMKSQGYSPTTTVKPVAHKLENFSSESPPLSSSSSFSSDVLADQLSHVNTPQAHSNSLINSERLTSFLTGSLDRKQLRSSLDRKSERKAKATSFIGNPRTPRFNVIEKPAIPPPVVPLAQSKQSTHSIERPNFPPPERPSRDPINQSLKQSLENIFDLEEALESSTEETSIKLYPDLSQLASDDDLTTARSSSSDVNEGQSKNNITTKNNNNNNENFASTNPDKEMISFADDSEEEFLSKLGNRDSSSSEDYNQKRLDMPPDKPKRASPHNYILNNVNNHPEWDNGDSRCNSGESQASVTRRPPRPLPPAPAIAVKPKITTASTSTSENTYL</sequence>
<reference evidence="8" key="1">
    <citation type="submission" date="2011-08" db="EMBL/GenBank/DDBJ databases">
        <authorList>
            <person name="Rombauts S."/>
        </authorList>
    </citation>
    <scope>NUCLEOTIDE SEQUENCE</scope>
    <source>
        <strain evidence="8">London</strain>
    </source>
</reference>
<dbReference type="FunFam" id="1.10.555.10:FF:000001">
    <property type="entry name" value="Rho GTPase activating protein 44"/>
    <property type="match status" value="1"/>
</dbReference>
<feature type="region of interest" description="Disordered" evidence="4">
    <location>
        <begin position="474"/>
        <end position="554"/>
    </location>
</feature>
<dbReference type="EnsemblMetazoa" id="tetur05g08000.1">
    <property type="protein sequence ID" value="tetur05g08000.1"/>
    <property type="gene ID" value="tetur05g08000"/>
</dbReference>
<feature type="region of interest" description="Disordered" evidence="4">
    <location>
        <begin position="783"/>
        <end position="876"/>
    </location>
</feature>
<dbReference type="SMART" id="SM00721">
    <property type="entry name" value="BAR"/>
    <property type="match status" value="1"/>
</dbReference>
<evidence type="ECO:0008006" key="9">
    <source>
        <dbReference type="Google" id="ProtNLM"/>
    </source>
</evidence>
<evidence type="ECO:0000313" key="8">
    <source>
        <dbReference type="Proteomes" id="UP000015104"/>
    </source>
</evidence>
<reference evidence="7" key="2">
    <citation type="submission" date="2015-06" db="UniProtKB">
        <authorList>
            <consortium name="EnsemblMetazoa"/>
        </authorList>
    </citation>
    <scope>IDENTIFICATION</scope>
</reference>
<evidence type="ECO:0000259" key="6">
    <source>
        <dbReference type="PROSITE" id="PS51021"/>
    </source>
</evidence>
<dbReference type="InterPro" id="IPR008936">
    <property type="entry name" value="Rho_GTPase_activation_prot"/>
</dbReference>
<dbReference type="Proteomes" id="UP000015104">
    <property type="component" value="Unassembled WGS sequence"/>
</dbReference>
<dbReference type="GO" id="GO:0035020">
    <property type="term" value="P:regulation of Rac protein signal transduction"/>
    <property type="evidence" value="ECO:0007669"/>
    <property type="project" value="TreeGrafter"/>
</dbReference>
<feature type="region of interest" description="Disordered" evidence="4">
    <location>
        <begin position="727"/>
        <end position="766"/>
    </location>
</feature>
<feature type="coiled-coil region" evidence="3">
    <location>
        <begin position="145"/>
        <end position="202"/>
    </location>
</feature>
<feature type="compositionally biased region" description="Low complexity" evidence="4">
    <location>
        <begin position="747"/>
        <end position="765"/>
    </location>
</feature>
<dbReference type="GO" id="GO:0007165">
    <property type="term" value="P:signal transduction"/>
    <property type="evidence" value="ECO:0007669"/>
    <property type="project" value="InterPro"/>
</dbReference>
<dbReference type="KEGG" id="tut:107360389"/>
<feature type="compositionally biased region" description="Basic and acidic residues" evidence="4">
    <location>
        <begin position="796"/>
        <end position="809"/>
    </location>
</feature>
<feature type="compositionally biased region" description="Polar residues" evidence="4">
    <location>
        <begin position="832"/>
        <end position="843"/>
    </location>
</feature>
<dbReference type="InterPro" id="IPR004148">
    <property type="entry name" value="BAR_dom"/>
</dbReference>
<feature type="region of interest" description="Disordered" evidence="4">
    <location>
        <begin position="620"/>
        <end position="688"/>
    </location>
</feature>
<name>T1K5Y9_TETUR</name>
<feature type="compositionally biased region" description="Basic and acidic residues" evidence="4">
    <location>
        <begin position="620"/>
        <end position="633"/>
    </location>
</feature>
<dbReference type="SUPFAM" id="SSF103657">
    <property type="entry name" value="BAR/IMD domain-like"/>
    <property type="match status" value="1"/>
</dbReference>
<dbReference type="HOGENOM" id="CLU_328272_0_0_1"/>
<feature type="compositionally biased region" description="Polar residues" evidence="4">
    <location>
        <begin position="864"/>
        <end position="876"/>
    </location>
</feature>
<evidence type="ECO:0000313" key="7">
    <source>
        <dbReference type="EnsemblMetazoa" id="tetur05g08000.1"/>
    </source>
</evidence>
<feature type="domain" description="BAR" evidence="6">
    <location>
        <begin position="16"/>
        <end position="255"/>
    </location>
</feature>
<dbReference type="SMART" id="SM00324">
    <property type="entry name" value="RhoGAP"/>
    <property type="match status" value="1"/>
</dbReference>
<proteinExistence type="predicted"/>
<dbReference type="PANTHER" id="PTHR14130">
    <property type="entry name" value="3BP-1 RELATED RHOGAP"/>
    <property type="match status" value="1"/>
</dbReference>
<feature type="compositionally biased region" description="Polar residues" evidence="4">
    <location>
        <begin position="531"/>
        <end position="554"/>
    </location>
</feature>
<accession>T1K5Y9</accession>
<evidence type="ECO:0000256" key="3">
    <source>
        <dbReference type="SAM" id="Coils"/>
    </source>
</evidence>
<gene>
    <name evidence="7" type="primary">107360389</name>
</gene>